<evidence type="ECO:0000256" key="1">
    <source>
        <dbReference type="SAM" id="MobiDB-lite"/>
    </source>
</evidence>
<organism evidence="2 3">
    <name type="scientific">Necator americanus</name>
    <name type="common">Human hookworm</name>
    <dbReference type="NCBI Taxonomy" id="51031"/>
    <lineage>
        <taxon>Eukaryota</taxon>
        <taxon>Metazoa</taxon>
        <taxon>Ecdysozoa</taxon>
        <taxon>Nematoda</taxon>
        <taxon>Chromadorea</taxon>
        <taxon>Rhabditida</taxon>
        <taxon>Rhabditina</taxon>
        <taxon>Rhabditomorpha</taxon>
        <taxon>Strongyloidea</taxon>
        <taxon>Ancylostomatidae</taxon>
        <taxon>Bunostominae</taxon>
        <taxon>Necator</taxon>
    </lineage>
</organism>
<comment type="caution">
    <text evidence="2">The sequence shown here is derived from an EMBL/GenBank/DDBJ whole genome shotgun (WGS) entry which is preliminary data.</text>
</comment>
<feature type="compositionally biased region" description="Basic and acidic residues" evidence="1">
    <location>
        <begin position="300"/>
        <end position="309"/>
    </location>
</feature>
<protein>
    <recommendedName>
        <fullName evidence="4">Reverse transcriptase domain-containing protein</fullName>
    </recommendedName>
</protein>
<evidence type="ECO:0008006" key="4">
    <source>
        <dbReference type="Google" id="ProtNLM"/>
    </source>
</evidence>
<gene>
    <name evidence="2" type="primary">Necator_chrI.g1943</name>
    <name evidence="2" type="ORF">RB195_005817</name>
</gene>
<accession>A0ABR1BTI1</accession>
<feature type="compositionally biased region" description="Basic and acidic residues" evidence="1">
    <location>
        <begin position="163"/>
        <end position="174"/>
    </location>
</feature>
<reference evidence="2 3" key="1">
    <citation type="submission" date="2023-08" db="EMBL/GenBank/DDBJ databases">
        <title>A Necator americanus chromosomal reference genome.</title>
        <authorList>
            <person name="Ilik V."/>
            <person name="Petrzelkova K.J."/>
            <person name="Pardy F."/>
            <person name="Fuh T."/>
            <person name="Niatou-Singa F.S."/>
            <person name="Gouil Q."/>
            <person name="Baker L."/>
            <person name="Ritchie M.E."/>
            <person name="Jex A.R."/>
            <person name="Gazzola D."/>
            <person name="Li H."/>
            <person name="Toshio Fujiwara R."/>
            <person name="Zhan B."/>
            <person name="Aroian R.V."/>
            <person name="Pafco B."/>
            <person name="Schwarz E.M."/>
        </authorList>
    </citation>
    <scope>NUCLEOTIDE SEQUENCE [LARGE SCALE GENOMIC DNA]</scope>
    <source>
        <strain evidence="2 3">Aroian</strain>
        <tissue evidence="2">Whole animal</tissue>
    </source>
</reference>
<name>A0ABR1BTI1_NECAM</name>
<keyword evidence="3" id="KW-1185">Reference proteome</keyword>
<dbReference type="Proteomes" id="UP001303046">
    <property type="component" value="Unassembled WGS sequence"/>
</dbReference>
<dbReference type="EMBL" id="JAVFWL010000001">
    <property type="protein sequence ID" value="KAK6728399.1"/>
    <property type="molecule type" value="Genomic_DNA"/>
</dbReference>
<proteinExistence type="predicted"/>
<feature type="compositionally biased region" description="Polar residues" evidence="1">
    <location>
        <begin position="221"/>
        <end position="242"/>
    </location>
</feature>
<evidence type="ECO:0000313" key="2">
    <source>
        <dbReference type="EMBL" id="KAK6728399.1"/>
    </source>
</evidence>
<feature type="region of interest" description="Disordered" evidence="1">
    <location>
        <begin position="146"/>
        <end position="349"/>
    </location>
</feature>
<feature type="compositionally biased region" description="Basic and acidic residues" evidence="1">
    <location>
        <begin position="330"/>
        <end position="349"/>
    </location>
</feature>
<sequence>MQLAFLDFEAAFDSPHRGRLLNGLRADGVPGKFVHLLDDMNQRITAAVRAPAGYTTPLKKGKFLFSKRATNQPKTSKDTNVQKLASKISSRESLAGQKAKNKAIAPRKASAESFVPSKLPTWPKVASEANTTESLKSGFSRAFTLDKPTKQQATKACSAELVRPQEKNTKEGPRLKPSLAESTPNSLEKPLQERHKKKSAESTKSSESIKKISQRRVVQKSAESLSGKNQQISQPQEKTPSLRQPLANVAPQKWKNTTVPSPKPKQMAPTVITHPVAQQPIVPRPRIPPTATHDSGTPAKRPEQQHGADRAPGAGSSEHVATPEFENMPDDVRECARLKKQSSFDRSDN</sequence>
<feature type="region of interest" description="Disordered" evidence="1">
    <location>
        <begin position="87"/>
        <end position="111"/>
    </location>
</feature>
<evidence type="ECO:0000313" key="3">
    <source>
        <dbReference type="Proteomes" id="UP001303046"/>
    </source>
</evidence>